<feature type="binding site" evidence="6">
    <location>
        <position position="164"/>
    </location>
    <ligand>
        <name>substrate</name>
    </ligand>
</feature>
<accession>A0A2G1VRY3</accession>
<comment type="catalytic activity">
    <reaction evidence="5 6">
        <text>L-glutamine + H2O = L-glutamate + NH4(+)</text>
        <dbReference type="Rhea" id="RHEA:15889"/>
        <dbReference type="ChEBI" id="CHEBI:15377"/>
        <dbReference type="ChEBI" id="CHEBI:28938"/>
        <dbReference type="ChEBI" id="CHEBI:29985"/>
        <dbReference type="ChEBI" id="CHEBI:58359"/>
        <dbReference type="EC" id="3.5.1.2"/>
    </reaction>
</comment>
<dbReference type="OrthoDB" id="9788822at2"/>
<reference evidence="7 8" key="1">
    <citation type="submission" date="2017-08" db="EMBL/GenBank/DDBJ databases">
        <title>The whole genome shortgun sequences of strain Leeuwenhoekiella nanhaiensis G18 from the South China Sea.</title>
        <authorList>
            <person name="Liu Q."/>
        </authorList>
    </citation>
    <scope>NUCLEOTIDE SEQUENCE [LARGE SCALE GENOMIC DNA]</scope>
    <source>
        <strain evidence="7 8">G18</strain>
    </source>
</reference>
<feature type="binding site" evidence="6">
    <location>
        <position position="63"/>
    </location>
    <ligand>
        <name>substrate</name>
    </ligand>
</feature>
<evidence type="ECO:0000256" key="6">
    <source>
        <dbReference type="HAMAP-Rule" id="MF_00313"/>
    </source>
</evidence>
<comment type="caution">
    <text evidence="7">The sequence shown here is derived from an EMBL/GenBank/DDBJ whole genome shotgun (WGS) entry which is preliminary data.</text>
</comment>
<dbReference type="AlphaFoldDB" id="A0A2G1VRY3"/>
<dbReference type="GO" id="GO:0004359">
    <property type="term" value="F:glutaminase activity"/>
    <property type="evidence" value="ECO:0007669"/>
    <property type="project" value="UniProtKB-UniRule"/>
</dbReference>
<dbReference type="RefSeq" id="WP_099646032.1">
    <property type="nucleotide sequence ID" value="NZ_KZ319290.1"/>
</dbReference>
<dbReference type="SUPFAM" id="SSF56601">
    <property type="entry name" value="beta-lactamase/transpeptidase-like"/>
    <property type="match status" value="1"/>
</dbReference>
<keyword evidence="8" id="KW-1185">Reference proteome</keyword>
<dbReference type="InterPro" id="IPR012338">
    <property type="entry name" value="Beta-lactam/transpept-like"/>
</dbReference>
<feature type="binding site" evidence="6">
    <location>
        <position position="157"/>
    </location>
    <ligand>
        <name>substrate</name>
    </ligand>
</feature>
<dbReference type="HAMAP" id="MF_00313">
    <property type="entry name" value="Glutaminase"/>
    <property type="match status" value="1"/>
</dbReference>
<dbReference type="NCBIfam" id="NF002133">
    <property type="entry name" value="PRK00971.1-2"/>
    <property type="match status" value="1"/>
</dbReference>
<feature type="binding site" evidence="6">
    <location>
        <position position="259"/>
    </location>
    <ligand>
        <name>substrate</name>
    </ligand>
</feature>
<protein>
    <recommendedName>
        <fullName evidence="3 6">Glutaminase</fullName>
        <ecNumber evidence="3 6">3.5.1.2</ecNumber>
    </recommendedName>
</protein>
<dbReference type="NCBIfam" id="TIGR03814">
    <property type="entry name" value="Gln_ase"/>
    <property type="match status" value="1"/>
</dbReference>
<dbReference type="PANTHER" id="PTHR12544:SF29">
    <property type="entry name" value="GLUTAMINASE"/>
    <property type="match status" value="1"/>
</dbReference>
<feature type="binding site" evidence="6">
    <location>
        <position position="241"/>
    </location>
    <ligand>
        <name>substrate</name>
    </ligand>
</feature>
<feature type="binding site" evidence="6">
    <location>
        <position position="188"/>
    </location>
    <ligand>
        <name>substrate</name>
    </ligand>
</feature>
<dbReference type="GO" id="GO:0006543">
    <property type="term" value="P:L-glutamine catabolic process"/>
    <property type="evidence" value="ECO:0007669"/>
    <property type="project" value="TreeGrafter"/>
</dbReference>
<comment type="subunit">
    <text evidence="2 6">Homotetramer.</text>
</comment>
<evidence type="ECO:0000256" key="5">
    <source>
        <dbReference type="ARBA" id="ARBA00049534"/>
    </source>
</evidence>
<keyword evidence="6" id="KW-0007">Acetylation</keyword>
<organism evidence="7 8">
    <name type="scientific">Leeuwenhoekiella nanhaiensis</name>
    <dbReference type="NCBI Taxonomy" id="1655491"/>
    <lineage>
        <taxon>Bacteria</taxon>
        <taxon>Pseudomonadati</taxon>
        <taxon>Bacteroidota</taxon>
        <taxon>Flavobacteriia</taxon>
        <taxon>Flavobacteriales</taxon>
        <taxon>Flavobacteriaceae</taxon>
        <taxon>Leeuwenhoekiella</taxon>
    </lineage>
</organism>
<dbReference type="PANTHER" id="PTHR12544">
    <property type="entry name" value="GLUTAMINASE"/>
    <property type="match status" value="1"/>
</dbReference>
<gene>
    <name evidence="6" type="primary">glsA</name>
    <name evidence="7" type="ORF">CJ305_09475</name>
</gene>
<evidence type="ECO:0000313" key="7">
    <source>
        <dbReference type="EMBL" id="PHQ29538.1"/>
    </source>
</evidence>
<evidence type="ECO:0000256" key="4">
    <source>
        <dbReference type="ARBA" id="ARBA00022801"/>
    </source>
</evidence>
<dbReference type="EMBL" id="NQXA01000004">
    <property type="protein sequence ID" value="PHQ29538.1"/>
    <property type="molecule type" value="Genomic_DNA"/>
</dbReference>
<dbReference type="Pfam" id="PF04960">
    <property type="entry name" value="Glutaminase"/>
    <property type="match status" value="1"/>
</dbReference>
<proteinExistence type="inferred from homology"/>
<keyword evidence="4 6" id="KW-0378">Hydrolase</keyword>
<dbReference type="GO" id="GO:0006537">
    <property type="term" value="P:glutamate biosynthetic process"/>
    <property type="evidence" value="ECO:0007669"/>
    <property type="project" value="TreeGrafter"/>
</dbReference>
<evidence type="ECO:0000256" key="2">
    <source>
        <dbReference type="ARBA" id="ARBA00011881"/>
    </source>
</evidence>
<comment type="similarity">
    <text evidence="1 6">Belongs to the glutaminase family.</text>
</comment>
<name>A0A2G1VRY3_9FLAO</name>
<dbReference type="InterPro" id="IPR015868">
    <property type="entry name" value="Glutaminase"/>
</dbReference>
<evidence type="ECO:0000256" key="1">
    <source>
        <dbReference type="ARBA" id="ARBA00011076"/>
    </source>
</evidence>
<dbReference type="FunFam" id="3.40.710.10:FF:000005">
    <property type="entry name" value="Glutaminase"/>
    <property type="match status" value="1"/>
</dbReference>
<dbReference type="EC" id="3.5.1.2" evidence="3 6"/>
<sequence length="305" mass="33638">MNYQQILEEITAETSALKNTGKVATYIPELGKVDPGKFGIYLQCTDGKSYATGDSHERFSIQSISKVLSLALVLKLKGNSIWNRIGVEPSGDPFNSLVQLEYEKGIPRNPFINAGALVVADILLTELKNPKEDFLQFVRDVAGDQSINYDEKVAASEMQHKDRNASLTHLMKDFGNINHEVDAVLDFYFHQCSIVMSCKQLAKAFTIFLNYGKYDLSKEAAVLNPMLAKRINALMITCGFYDESGEFAFSIGLPGKSGVGGGIVAVHPRHYSVAVWSPPLNSKGNSERGMRALELLTTKTEQSVF</sequence>
<evidence type="ECO:0000256" key="3">
    <source>
        <dbReference type="ARBA" id="ARBA00012918"/>
    </source>
</evidence>
<evidence type="ECO:0000313" key="8">
    <source>
        <dbReference type="Proteomes" id="UP000229433"/>
    </source>
</evidence>
<feature type="binding site" evidence="6">
    <location>
        <position position="113"/>
    </location>
    <ligand>
        <name>substrate</name>
    </ligand>
</feature>
<dbReference type="Gene3D" id="3.40.710.10">
    <property type="entry name" value="DD-peptidase/beta-lactamase superfamily"/>
    <property type="match status" value="1"/>
</dbReference>
<dbReference type="Proteomes" id="UP000229433">
    <property type="component" value="Unassembled WGS sequence"/>
</dbReference>
<dbReference type="NCBIfam" id="NF002132">
    <property type="entry name" value="PRK00971.1-1"/>
    <property type="match status" value="1"/>
</dbReference>